<dbReference type="GO" id="GO:0000150">
    <property type="term" value="F:DNA strand exchange activity"/>
    <property type="evidence" value="ECO:0007669"/>
    <property type="project" value="InterPro"/>
</dbReference>
<reference evidence="4 5" key="1">
    <citation type="submission" date="2020-07" db="EMBL/GenBank/DDBJ databases">
        <authorList>
            <person name="Feng X."/>
        </authorList>
    </citation>
    <scope>NUCLEOTIDE SEQUENCE [LARGE SCALE GENOMIC DNA]</scope>
    <source>
        <strain evidence="4 5">JCM31066</strain>
    </source>
</reference>
<dbReference type="SUPFAM" id="SSF53041">
    <property type="entry name" value="Resolvase-like"/>
    <property type="match status" value="1"/>
</dbReference>
<evidence type="ECO:0000313" key="5">
    <source>
        <dbReference type="Proteomes" id="UP000546464"/>
    </source>
</evidence>
<dbReference type="PROSITE" id="PS51737">
    <property type="entry name" value="RECOMBINASE_DNA_BIND"/>
    <property type="match status" value="1"/>
</dbReference>
<dbReference type="InterPro" id="IPR011109">
    <property type="entry name" value="DNA_bind_recombinase_dom"/>
</dbReference>
<organism evidence="4 5">
    <name type="scientific">Ruficoccus amylovorans</name>
    <dbReference type="NCBI Taxonomy" id="1804625"/>
    <lineage>
        <taxon>Bacteria</taxon>
        <taxon>Pseudomonadati</taxon>
        <taxon>Verrucomicrobiota</taxon>
        <taxon>Opitutia</taxon>
        <taxon>Puniceicoccales</taxon>
        <taxon>Cerasicoccaceae</taxon>
        <taxon>Ruficoccus</taxon>
    </lineage>
</organism>
<evidence type="ECO:0000256" key="2">
    <source>
        <dbReference type="ARBA" id="ARBA00023172"/>
    </source>
</evidence>
<dbReference type="InterPro" id="IPR050639">
    <property type="entry name" value="SSR_resolvase"/>
</dbReference>
<dbReference type="Proteomes" id="UP000546464">
    <property type="component" value="Unassembled WGS sequence"/>
</dbReference>
<dbReference type="PANTHER" id="PTHR30461">
    <property type="entry name" value="DNA-INVERTASE FROM LAMBDOID PROPHAGE"/>
    <property type="match status" value="1"/>
</dbReference>
<sequence length="553" mass="63662">MKVTTKAKRKAYSYIRFSSKKQEQGDSLRRQTKAAQDFCERFNLELSTETYQDLGVSALRGKNAHAGNLRAFLRACQEGKIERGSVLIVENLDRLSRQQIVEATTLFLEIIEYVDIGVSQPPAKIYNKAELNESRFAIFEVQLAFVRANEESAVKSDRLRKVWAEKQRKAKDQILTSQCPAWMILSEEKERFILIEDRVKLIRELYSMCIEDGLGVYTITHMLNKRNEPVWGRGKAWQECYVQRLLTTKAVLGTYVQHKRDDRTGGRKTNGVEIENYYPVVIDEATFRRAQAALASRKGKGGRRGYGKDRTVNNLFTGLLTDAYTGCPVHFLNKGRWQYLSPSYCKLGKVGYYMAWEYADFERLFLVHALNEEYLELMHEADTWQASKIDKIRAEIDTLRAQLDNVSRAIAEVGPSESLKRQLVELESGLTERQQTLNHFLLSQCASDEEMFLFAFDEGLGTRLRSDAVLRNKCRAILERTFSKIEVFFEGDDEAYIANRALIQQGLNGKNAAHNRELVRSMKLQRFIRVHYRNGATLDLFDDNCLIEAEALR</sequence>
<dbReference type="CDD" id="cd00338">
    <property type="entry name" value="Ser_Recombinase"/>
    <property type="match status" value="1"/>
</dbReference>
<dbReference type="Pfam" id="PF07508">
    <property type="entry name" value="Recombinase"/>
    <property type="match status" value="1"/>
</dbReference>
<dbReference type="GO" id="GO:0003677">
    <property type="term" value="F:DNA binding"/>
    <property type="evidence" value="ECO:0007669"/>
    <property type="project" value="UniProtKB-KW"/>
</dbReference>
<dbReference type="RefSeq" id="WP_185675832.1">
    <property type="nucleotide sequence ID" value="NZ_JACHVB010000034.1"/>
</dbReference>
<protein>
    <submittedName>
        <fullName evidence="4">Recombinase family protein</fullName>
    </submittedName>
</protein>
<dbReference type="Pfam" id="PF00239">
    <property type="entry name" value="Resolvase"/>
    <property type="match status" value="1"/>
</dbReference>
<name>A0A842HEL6_9BACT</name>
<dbReference type="SMART" id="SM00857">
    <property type="entry name" value="Resolvase"/>
    <property type="match status" value="1"/>
</dbReference>
<accession>A0A842HEL6</accession>
<keyword evidence="5" id="KW-1185">Reference proteome</keyword>
<evidence type="ECO:0000256" key="1">
    <source>
        <dbReference type="ARBA" id="ARBA00023125"/>
    </source>
</evidence>
<dbReference type="Gene3D" id="3.90.1750.20">
    <property type="entry name" value="Putative Large Serine Recombinase, Chain B, Domain 2"/>
    <property type="match status" value="1"/>
</dbReference>
<evidence type="ECO:0000313" key="4">
    <source>
        <dbReference type="EMBL" id="MBC2594872.1"/>
    </source>
</evidence>
<evidence type="ECO:0000259" key="3">
    <source>
        <dbReference type="PROSITE" id="PS51737"/>
    </source>
</evidence>
<keyword evidence="2" id="KW-0233">DNA recombination</keyword>
<dbReference type="InterPro" id="IPR006119">
    <property type="entry name" value="Resolv_N"/>
</dbReference>
<dbReference type="AlphaFoldDB" id="A0A842HEL6"/>
<comment type="caution">
    <text evidence="4">The sequence shown here is derived from an EMBL/GenBank/DDBJ whole genome shotgun (WGS) entry which is preliminary data.</text>
</comment>
<dbReference type="InterPro" id="IPR038109">
    <property type="entry name" value="DNA_bind_recomb_sf"/>
</dbReference>
<dbReference type="Gene3D" id="3.40.50.1390">
    <property type="entry name" value="Resolvase, N-terminal catalytic domain"/>
    <property type="match status" value="1"/>
</dbReference>
<proteinExistence type="predicted"/>
<dbReference type="PANTHER" id="PTHR30461:SF2">
    <property type="entry name" value="SERINE RECOMBINASE PINE-RELATED"/>
    <property type="match status" value="1"/>
</dbReference>
<keyword evidence="1" id="KW-0238">DNA-binding</keyword>
<feature type="domain" description="Recombinase" evidence="3">
    <location>
        <begin position="181"/>
        <end position="301"/>
    </location>
</feature>
<gene>
    <name evidence="4" type="ORF">H5P28_11440</name>
</gene>
<dbReference type="InterPro" id="IPR036162">
    <property type="entry name" value="Resolvase-like_N_sf"/>
</dbReference>
<dbReference type="EMBL" id="JACHVB010000034">
    <property type="protein sequence ID" value="MBC2594872.1"/>
    <property type="molecule type" value="Genomic_DNA"/>
</dbReference>